<keyword evidence="13" id="KW-1185">Reference proteome</keyword>
<dbReference type="FunFam" id="3.10.200.10:FF:000003">
    <property type="entry name" value="Carbonic anhydrase 12"/>
    <property type="match status" value="1"/>
</dbReference>
<dbReference type="GO" id="GO:0008270">
    <property type="term" value="F:zinc ion binding"/>
    <property type="evidence" value="ECO:0007669"/>
    <property type="project" value="UniProtKB-UniRule"/>
</dbReference>
<evidence type="ECO:0000256" key="9">
    <source>
        <dbReference type="RuleBase" id="RU367011"/>
    </source>
</evidence>
<keyword evidence="6" id="KW-0325">Glycoprotein</keyword>
<dbReference type="SMART" id="SM01057">
    <property type="entry name" value="Carb_anhydrase"/>
    <property type="match status" value="1"/>
</dbReference>
<organism evidence="12 13">
    <name type="scientific">Batillaria attramentaria</name>
    <dbReference type="NCBI Taxonomy" id="370345"/>
    <lineage>
        <taxon>Eukaryota</taxon>
        <taxon>Metazoa</taxon>
        <taxon>Spiralia</taxon>
        <taxon>Lophotrochozoa</taxon>
        <taxon>Mollusca</taxon>
        <taxon>Gastropoda</taxon>
        <taxon>Caenogastropoda</taxon>
        <taxon>Sorbeoconcha</taxon>
        <taxon>Cerithioidea</taxon>
        <taxon>Batillariidae</taxon>
        <taxon>Batillaria</taxon>
    </lineage>
</organism>
<evidence type="ECO:0000256" key="6">
    <source>
        <dbReference type="ARBA" id="ARBA00023180"/>
    </source>
</evidence>
<dbReference type="InterPro" id="IPR023561">
    <property type="entry name" value="Carbonic_anhydrase_a-class"/>
</dbReference>
<comment type="function">
    <text evidence="1 9">Reversible hydration of carbon dioxide.</text>
</comment>
<dbReference type="GO" id="GO:0004089">
    <property type="term" value="F:carbonate dehydratase activity"/>
    <property type="evidence" value="ECO:0007669"/>
    <property type="project" value="UniProtKB-UniRule"/>
</dbReference>
<feature type="region of interest" description="Disordered" evidence="10">
    <location>
        <begin position="240"/>
        <end position="264"/>
    </location>
</feature>
<comment type="catalytic activity">
    <reaction evidence="8 9">
        <text>hydrogencarbonate + H(+) = CO2 + H2O</text>
        <dbReference type="Rhea" id="RHEA:10748"/>
        <dbReference type="ChEBI" id="CHEBI:15377"/>
        <dbReference type="ChEBI" id="CHEBI:15378"/>
        <dbReference type="ChEBI" id="CHEBI:16526"/>
        <dbReference type="ChEBI" id="CHEBI:17544"/>
        <dbReference type="EC" id="4.2.1.1"/>
    </reaction>
</comment>
<protein>
    <recommendedName>
        <fullName evidence="3 9">Carbonic anhydrase</fullName>
        <ecNumber evidence="3 9">4.2.1.1</ecNumber>
    </recommendedName>
</protein>
<feature type="non-terminal residue" evidence="12">
    <location>
        <position position="1"/>
    </location>
</feature>
<dbReference type="Gene3D" id="3.10.200.10">
    <property type="entry name" value="Alpha carbonic anhydrase"/>
    <property type="match status" value="1"/>
</dbReference>
<keyword evidence="7 9" id="KW-0456">Lyase</keyword>
<dbReference type="PANTHER" id="PTHR18952">
    <property type="entry name" value="CARBONIC ANHYDRASE"/>
    <property type="match status" value="1"/>
</dbReference>
<keyword evidence="4 9" id="KW-0479">Metal-binding</keyword>
<dbReference type="SUPFAM" id="SSF51069">
    <property type="entry name" value="Carbonic anhydrase"/>
    <property type="match status" value="2"/>
</dbReference>
<dbReference type="PANTHER" id="PTHR18952:SF265">
    <property type="entry name" value="CARBONIC ANHYDRASE"/>
    <property type="match status" value="1"/>
</dbReference>
<proteinExistence type="inferred from homology"/>
<dbReference type="Proteomes" id="UP001519460">
    <property type="component" value="Unassembled WGS sequence"/>
</dbReference>
<dbReference type="EC" id="4.2.1.1" evidence="3 9"/>
<comment type="similarity">
    <text evidence="2 9">Belongs to the alpha-carbonic anhydrase family.</text>
</comment>
<dbReference type="EMBL" id="JACVVK020000001">
    <property type="protein sequence ID" value="KAK7508714.1"/>
    <property type="molecule type" value="Genomic_DNA"/>
</dbReference>
<name>A0ABD0MAS0_9CAEN</name>
<evidence type="ECO:0000256" key="8">
    <source>
        <dbReference type="ARBA" id="ARBA00048348"/>
    </source>
</evidence>
<evidence type="ECO:0000256" key="3">
    <source>
        <dbReference type="ARBA" id="ARBA00012925"/>
    </source>
</evidence>
<feature type="domain" description="Alpha-carbonic anhydrase" evidence="11">
    <location>
        <begin position="5"/>
        <end position="266"/>
    </location>
</feature>
<dbReference type="PROSITE" id="PS00162">
    <property type="entry name" value="ALPHA_CA_1"/>
    <property type="match status" value="1"/>
</dbReference>
<dbReference type="InterPro" id="IPR001148">
    <property type="entry name" value="CA_dom"/>
</dbReference>
<evidence type="ECO:0000256" key="10">
    <source>
        <dbReference type="SAM" id="MobiDB-lite"/>
    </source>
</evidence>
<evidence type="ECO:0000259" key="11">
    <source>
        <dbReference type="PROSITE" id="PS51144"/>
    </source>
</evidence>
<feature type="compositionally biased region" description="Basic and acidic residues" evidence="10">
    <location>
        <begin position="380"/>
        <end position="410"/>
    </location>
</feature>
<dbReference type="CDD" id="cd00326">
    <property type="entry name" value="alpha_CA"/>
    <property type="match status" value="1"/>
</dbReference>
<evidence type="ECO:0000256" key="4">
    <source>
        <dbReference type="ARBA" id="ARBA00022723"/>
    </source>
</evidence>
<dbReference type="AlphaFoldDB" id="A0ABD0MAS0"/>
<sequence length="460" mass="51682">AATASSWGYDGDKGPKYWHQLFPQACSGKYQSPVDIRTEETMYNPNLREFAMWYDPPRPGSRMAVTNNGHTVQVTTLGEFYVTNGGLPNVYKTAQFHFHWGHAKHHGSEHLIDGHAYPLELHIVNYNTDLYKSIGEAATEKQGLAVLGIMFEMSEEDNPSLEPIIRAMEQVRDPEEGNQVEIDPLSLRSLLPDDKMRYFRYNGSLTTPGCFESVIWTVFEQPRPVSHRQMRMFRDMLQMRPSQGGHHKRSLDPPMPLRRSERRRERRALEVLTELGITTEEERARFRRELTHHKEHDAHHSAKLNEDDAGKTYHDTADHVHDTPVHDDSHDDHNAVAEVEVEYLQEKLVNNFRPVQPLNGRLVYRSFKLRDGGQGGAGHGDMHGGDHDGHGGGHGGDHGGHGGGHGDHGGHGGHGGGHVSAHDDPHEMQKRLKYYESVGSASSNVVSLMLLVSCLAVLFL</sequence>
<evidence type="ECO:0000313" key="13">
    <source>
        <dbReference type="Proteomes" id="UP001519460"/>
    </source>
</evidence>
<gene>
    <name evidence="12" type="ORF">BaRGS_00000280</name>
</gene>
<keyword evidence="5 9" id="KW-0862">Zinc</keyword>
<accession>A0ABD0MAS0</accession>
<evidence type="ECO:0000313" key="12">
    <source>
        <dbReference type="EMBL" id="KAK7508714.1"/>
    </source>
</evidence>
<comment type="cofactor">
    <cofactor evidence="9">
        <name>Zn(2+)</name>
        <dbReference type="ChEBI" id="CHEBI:29105"/>
    </cofactor>
</comment>
<reference evidence="12 13" key="1">
    <citation type="journal article" date="2023" name="Sci. Data">
        <title>Genome assembly of the Korean intertidal mud-creeper Batillaria attramentaria.</title>
        <authorList>
            <person name="Patra A.K."/>
            <person name="Ho P.T."/>
            <person name="Jun S."/>
            <person name="Lee S.J."/>
            <person name="Kim Y."/>
            <person name="Won Y.J."/>
        </authorList>
    </citation>
    <scope>NUCLEOTIDE SEQUENCE [LARGE SCALE GENOMIC DNA]</scope>
    <source>
        <strain evidence="12">Wonlab-2016</strain>
    </source>
</reference>
<evidence type="ECO:0000256" key="1">
    <source>
        <dbReference type="ARBA" id="ARBA00002904"/>
    </source>
</evidence>
<evidence type="ECO:0000256" key="7">
    <source>
        <dbReference type="ARBA" id="ARBA00023239"/>
    </source>
</evidence>
<dbReference type="Pfam" id="PF00194">
    <property type="entry name" value="Carb_anhydrase"/>
    <property type="match status" value="1"/>
</dbReference>
<dbReference type="InterPro" id="IPR018338">
    <property type="entry name" value="Carbonic_anhydrase_a-class_CS"/>
</dbReference>
<dbReference type="PROSITE" id="PS51144">
    <property type="entry name" value="ALPHA_CA_2"/>
    <property type="match status" value="1"/>
</dbReference>
<dbReference type="InterPro" id="IPR036398">
    <property type="entry name" value="CA_dom_sf"/>
</dbReference>
<comment type="caution">
    <text evidence="12">The sequence shown here is derived from an EMBL/GenBank/DDBJ whole genome shotgun (WGS) entry which is preliminary data.</text>
</comment>
<feature type="region of interest" description="Disordered" evidence="10">
    <location>
        <begin position="373"/>
        <end position="425"/>
    </location>
</feature>
<evidence type="ECO:0000256" key="2">
    <source>
        <dbReference type="ARBA" id="ARBA00010718"/>
    </source>
</evidence>
<evidence type="ECO:0000256" key="5">
    <source>
        <dbReference type="ARBA" id="ARBA00022833"/>
    </source>
</evidence>